<keyword evidence="3" id="KW-1185">Reference proteome</keyword>
<proteinExistence type="predicted"/>
<dbReference type="Gene3D" id="1.10.1760.20">
    <property type="match status" value="1"/>
</dbReference>
<dbReference type="EMBL" id="JACHGH010000007">
    <property type="protein sequence ID" value="MBB6454121.1"/>
    <property type="molecule type" value="Genomic_DNA"/>
</dbReference>
<comment type="caution">
    <text evidence="2">The sequence shown here is derived from an EMBL/GenBank/DDBJ whole genome shotgun (WGS) entry which is preliminary data.</text>
</comment>
<organism evidence="2 3">
    <name type="scientific">Salirhabdus euzebyi</name>
    <dbReference type="NCBI Taxonomy" id="394506"/>
    <lineage>
        <taxon>Bacteria</taxon>
        <taxon>Bacillati</taxon>
        <taxon>Bacillota</taxon>
        <taxon>Bacilli</taxon>
        <taxon>Bacillales</taxon>
        <taxon>Bacillaceae</taxon>
        <taxon>Salirhabdus</taxon>
    </lineage>
</organism>
<dbReference type="NCBIfam" id="TIGR02357">
    <property type="entry name" value="ECF_ThiT_YuaJ"/>
    <property type="match status" value="1"/>
</dbReference>
<keyword evidence="1" id="KW-1133">Transmembrane helix</keyword>
<feature type="transmembrane region" description="Helical" evidence="1">
    <location>
        <begin position="118"/>
        <end position="146"/>
    </location>
</feature>
<protein>
    <submittedName>
        <fullName evidence="2">Thiamine transporter</fullName>
    </submittedName>
</protein>
<dbReference type="GO" id="GO:0005886">
    <property type="term" value="C:plasma membrane"/>
    <property type="evidence" value="ECO:0007669"/>
    <property type="project" value="InterPro"/>
</dbReference>
<gene>
    <name evidence="2" type="ORF">HNQ94_002572</name>
</gene>
<keyword evidence="1" id="KW-0812">Transmembrane</keyword>
<dbReference type="Pfam" id="PF09515">
    <property type="entry name" value="Thia_YuaJ"/>
    <property type="match status" value="1"/>
</dbReference>
<accession>A0A841Q6U0</accession>
<evidence type="ECO:0000313" key="3">
    <source>
        <dbReference type="Proteomes" id="UP000581688"/>
    </source>
</evidence>
<dbReference type="Proteomes" id="UP000581688">
    <property type="component" value="Unassembled WGS sequence"/>
</dbReference>
<feature type="transmembrane region" description="Helical" evidence="1">
    <location>
        <begin position="60"/>
        <end position="80"/>
    </location>
</feature>
<name>A0A841Q6U0_9BACI</name>
<dbReference type="InterPro" id="IPR012651">
    <property type="entry name" value="Thia_Transptr_ThiT"/>
</dbReference>
<evidence type="ECO:0000256" key="1">
    <source>
        <dbReference type="SAM" id="Phobius"/>
    </source>
</evidence>
<feature type="transmembrane region" description="Helical" evidence="1">
    <location>
        <begin position="35"/>
        <end position="53"/>
    </location>
</feature>
<evidence type="ECO:0000313" key="2">
    <source>
        <dbReference type="EMBL" id="MBB6454121.1"/>
    </source>
</evidence>
<feature type="transmembrane region" description="Helical" evidence="1">
    <location>
        <begin position="166"/>
        <end position="185"/>
    </location>
</feature>
<dbReference type="GO" id="GO:0015234">
    <property type="term" value="F:thiamine transmembrane transporter activity"/>
    <property type="evidence" value="ECO:0007669"/>
    <property type="project" value="InterPro"/>
</dbReference>
<sequence>MRNNSKVLFLVEIAIFSALAYLLDELSGFLTGRFWPQGGSVSIGMLPIFIMAYRWGIKGGLLTGFLFGGLQLILGQPWIATPVQAFLEYFVAFTVVGLAGVFAKQIQQGLLNGNAKKWVSYIILGTLIGGLLRFICHFVAGIVFFAEYAPEGTPVVLYSLGYNGGYMSISTGICIVLLFLLMPALPKKYVASK</sequence>
<keyword evidence="1" id="KW-0472">Membrane</keyword>
<feature type="transmembrane region" description="Helical" evidence="1">
    <location>
        <begin position="7"/>
        <end position="23"/>
    </location>
</feature>
<dbReference type="RefSeq" id="WP_174496781.1">
    <property type="nucleotide sequence ID" value="NZ_CADDWK010000009.1"/>
</dbReference>
<feature type="transmembrane region" description="Helical" evidence="1">
    <location>
        <begin position="86"/>
        <end position="106"/>
    </location>
</feature>
<dbReference type="AlphaFoldDB" id="A0A841Q6U0"/>
<reference evidence="2 3" key="1">
    <citation type="submission" date="2020-08" db="EMBL/GenBank/DDBJ databases">
        <title>Genomic Encyclopedia of Type Strains, Phase IV (KMG-IV): sequencing the most valuable type-strain genomes for metagenomic binning, comparative biology and taxonomic classification.</title>
        <authorList>
            <person name="Goeker M."/>
        </authorList>
    </citation>
    <scope>NUCLEOTIDE SEQUENCE [LARGE SCALE GENOMIC DNA]</scope>
    <source>
        <strain evidence="2 3">DSM 19612</strain>
    </source>
</reference>